<keyword evidence="3" id="KW-1185">Reference proteome</keyword>
<comment type="caution">
    <text evidence="2">The sequence shown here is derived from an EMBL/GenBank/DDBJ whole genome shotgun (WGS) entry which is preliminary data.</text>
</comment>
<accession>A0ABW6KTE6</accession>
<organism evidence="2 3">
    <name type="scientific">Streptomyces kebangsaanensis</name>
    <dbReference type="NCBI Taxonomy" id="864058"/>
    <lineage>
        <taxon>Bacteria</taxon>
        <taxon>Bacillati</taxon>
        <taxon>Actinomycetota</taxon>
        <taxon>Actinomycetes</taxon>
        <taxon>Kitasatosporales</taxon>
        <taxon>Streptomycetaceae</taxon>
        <taxon>Streptomyces</taxon>
    </lineage>
</organism>
<gene>
    <name evidence="2" type="ORF">ACFYNZ_16885</name>
</gene>
<evidence type="ECO:0008006" key="4">
    <source>
        <dbReference type="Google" id="ProtNLM"/>
    </source>
</evidence>
<dbReference type="EMBL" id="JBIAFJ010000013">
    <property type="protein sequence ID" value="MFE9171172.1"/>
    <property type="molecule type" value="Genomic_DNA"/>
</dbReference>
<sequence length="376" mass="42063">MSEYQYYEFQALDRPLSREEQDQLRAISTRARITATSFTNTYNWGDLSGNPRHMVERCFDAHLYVTNWGTHRLMLRLPRQTLALPTVKPYCLDHHVDAWTTRTHLLLDLTSDDEGGDWIEGADDSLAALIGVRDELATGDLRPLYLAWLSALAARELEDDAEEEYQTCPEPPVPAGLGELTAPQRALADFLRVDDDLLAVAAQASPAAPRKPAKSTKQELAPLIAALPQKEKDALLLRLALGPEPGLHTELLHRLHGADAPTTAPGRRSAAHLLDAAHARRAERRQCAEHERATARAQRLTALAGEAESVWQKIEAHIATKKTSAYDQAVTLLAELRDAYSHTGQETDFHQRLTRLREGNQRRPGLIHRLDRHGLR</sequence>
<protein>
    <recommendedName>
        <fullName evidence="4">PE-PGRS family protein</fullName>
    </recommendedName>
</protein>
<feature type="region of interest" description="Disordered" evidence="1">
    <location>
        <begin position="357"/>
        <end position="376"/>
    </location>
</feature>
<dbReference type="Proteomes" id="UP001601197">
    <property type="component" value="Unassembled WGS sequence"/>
</dbReference>
<evidence type="ECO:0000313" key="2">
    <source>
        <dbReference type="EMBL" id="MFE9171172.1"/>
    </source>
</evidence>
<evidence type="ECO:0000313" key="3">
    <source>
        <dbReference type="Proteomes" id="UP001601197"/>
    </source>
</evidence>
<evidence type="ECO:0000256" key="1">
    <source>
        <dbReference type="SAM" id="MobiDB-lite"/>
    </source>
</evidence>
<reference evidence="2 3" key="1">
    <citation type="submission" date="2024-10" db="EMBL/GenBank/DDBJ databases">
        <title>The Natural Products Discovery Center: Release of the First 8490 Sequenced Strains for Exploring Actinobacteria Biosynthetic Diversity.</title>
        <authorList>
            <person name="Kalkreuter E."/>
            <person name="Kautsar S.A."/>
            <person name="Yang D."/>
            <person name="Bader C.D."/>
            <person name="Teijaro C.N."/>
            <person name="Fluegel L."/>
            <person name="Davis C.M."/>
            <person name="Simpson J.R."/>
            <person name="Lauterbach L."/>
            <person name="Steele A.D."/>
            <person name="Gui C."/>
            <person name="Meng S."/>
            <person name="Li G."/>
            <person name="Viehrig K."/>
            <person name="Ye F."/>
            <person name="Su P."/>
            <person name="Kiefer A.F."/>
            <person name="Nichols A."/>
            <person name="Cepeda A.J."/>
            <person name="Yan W."/>
            <person name="Fan B."/>
            <person name="Jiang Y."/>
            <person name="Adhikari A."/>
            <person name="Zheng C.-J."/>
            <person name="Schuster L."/>
            <person name="Cowan T.M."/>
            <person name="Smanski M.J."/>
            <person name="Chevrette M.G."/>
            <person name="De Carvalho L.P.S."/>
            <person name="Shen B."/>
        </authorList>
    </citation>
    <scope>NUCLEOTIDE SEQUENCE [LARGE SCALE GENOMIC DNA]</scope>
    <source>
        <strain evidence="2 3">NPDC007147</strain>
    </source>
</reference>
<proteinExistence type="predicted"/>
<dbReference type="RefSeq" id="WP_388347899.1">
    <property type="nucleotide sequence ID" value="NZ_JBIAFJ010000013.1"/>
</dbReference>
<name>A0ABW6KTE6_9ACTN</name>